<evidence type="ECO:0000256" key="8">
    <source>
        <dbReference type="HAMAP-Rule" id="MF_00375"/>
    </source>
</evidence>
<evidence type="ECO:0000256" key="4">
    <source>
        <dbReference type="ARBA" id="ARBA00011738"/>
    </source>
</evidence>
<dbReference type="FunFam" id="3.40.640.10:FF:000021">
    <property type="entry name" value="Glutamate-1-semialdehyde 2,1-aminomutase"/>
    <property type="match status" value="1"/>
</dbReference>
<organism evidence="9 10">
    <name type="scientific">Aliivibrio finisterrensis</name>
    <dbReference type="NCBI Taxonomy" id="511998"/>
    <lineage>
        <taxon>Bacteria</taxon>
        <taxon>Pseudomonadati</taxon>
        <taxon>Pseudomonadota</taxon>
        <taxon>Gammaproteobacteria</taxon>
        <taxon>Vibrionales</taxon>
        <taxon>Vibrionaceae</taxon>
        <taxon>Aliivibrio</taxon>
    </lineage>
</organism>
<dbReference type="SUPFAM" id="SSF53383">
    <property type="entry name" value="PLP-dependent transferases"/>
    <property type="match status" value="1"/>
</dbReference>
<accession>A0A4Q5KGI6</accession>
<dbReference type="PANTHER" id="PTHR43713:SF3">
    <property type="entry name" value="GLUTAMATE-1-SEMIALDEHYDE 2,1-AMINOMUTASE 1, CHLOROPLASTIC-RELATED"/>
    <property type="match status" value="1"/>
</dbReference>
<feature type="modified residue" description="N6-(pyridoxal phosphate)lysine" evidence="8">
    <location>
        <position position="265"/>
    </location>
</feature>
<dbReference type="GO" id="GO:0030170">
    <property type="term" value="F:pyridoxal phosphate binding"/>
    <property type="evidence" value="ECO:0007669"/>
    <property type="project" value="InterPro"/>
</dbReference>
<comment type="cofactor">
    <cofactor evidence="1 8">
        <name>pyridoxal 5'-phosphate</name>
        <dbReference type="ChEBI" id="CHEBI:597326"/>
    </cofactor>
</comment>
<dbReference type="CDD" id="cd00610">
    <property type="entry name" value="OAT_like"/>
    <property type="match status" value="1"/>
</dbReference>
<comment type="caution">
    <text evidence="9">The sequence shown here is derived from an EMBL/GenBank/DDBJ whole genome shotgun (WGS) entry which is preliminary data.</text>
</comment>
<evidence type="ECO:0000256" key="3">
    <source>
        <dbReference type="ARBA" id="ARBA00008981"/>
    </source>
</evidence>
<evidence type="ECO:0000256" key="2">
    <source>
        <dbReference type="ARBA" id="ARBA00004819"/>
    </source>
</evidence>
<dbReference type="UniPathway" id="UPA00251">
    <property type="reaction ID" value="UER00317"/>
</dbReference>
<dbReference type="GO" id="GO:0042286">
    <property type="term" value="F:glutamate-1-semialdehyde 2,1-aminomutase activity"/>
    <property type="evidence" value="ECO:0007669"/>
    <property type="project" value="UniProtKB-UniRule"/>
</dbReference>
<comment type="similarity">
    <text evidence="3 8">Belongs to the class-III pyridoxal-phosphate-dependent aminotransferase family. HemL subfamily.</text>
</comment>
<keyword evidence="6 8" id="KW-0413">Isomerase</keyword>
<dbReference type="RefSeq" id="WP_130088233.1">
    <property type="nucleotide sequence ID" value="NZ_SEZJ01000022.1"/>
</dbReference>
<keyword evidence="8" id="KW-0963">Cytoplasm</keyword>
<dbReference type="GO" id="GO:0008483">
    <property type="term" value="F:transaminase activity"/>
    <property type="evidence" value="ECO:0007669"/>
    <property type="project" value="InterPro"/>
</dbReference>
<dbReference type="InterPro" id="IPR004639">
    <property type="entry name" value="4pyrrol_synth_GluAld_NH2Trfase"/>
</dbReference>
<name>A0A4Q5KGI6_9GAMM</name>
<comment type="subunit">
    <text evidence="4 8">Homodimer.</text>
</comment>
<dbReference type="PROSITE" id="PS00600">
    <property type="entry name" value="AA_TRANSFER_CLASS_3"/>
    <property type="match status" value="1"/>
</dbReference>
<evidence type="ECO:0000256" key="7">
    <source>
        <dbReference type="ARBA" id="ARBA00023244"/>
    </source>
</evidence>
<dbReference type="HAMAP" id="MF_00375">
    <property type="entry name" value="HemL_aminotrans_3"/>
    <property type="match status" value="1"/>
</dbReference>
<dbReference type="GO" id="GO:0005737">
    <property type="term" value="C:cytoplasm"/>
    <property type="evidence" value="ECO:0007669"/>
    <property type="project" value="UniProtKB-SubCell"/>
</dbReference>
<comment type="pathway">
    <text evidence="2">Porphyrin-containing compound metabolism; protoporphyrin-IX biosynthesis; 5-aminolevulinate from L-glutamyl-tRNA(Glu): step 2/2.</text>
</comment>
<dbReference type="FunFam" id="3.90.1150.10:FF:000012">
    <property type="entry name" value="Glutamate-1-semialdehyde 2,1-aminomutase"/>
    <property type="match status" value="1"/>
</dbReference>
<dbReference type="Gene3D" id="3.40.640.10">
    <property type="entry name" value="Type I PLP-dependent aspartate aminotransferase-like (Major domain)"/>
    <property type="match status" value="1"/>
</dbReference>
<dbReference type="AlphaFoldDB" id="A0A4Q5KGI6"/>
<evidence type="ECO:0000313" key="10">
    <source>
        <dbReference type="Proteomes" id="UP000293465"/>
    </source>
</evidence>
<comment type="catalytic activity">
    <reaction evidence="8">
        <text>(S)-4-amino-5-oxopentanoate = 5-aminolevulinate</text>
        <dbReference type="Rhea" id="RHEA:14265"/>
        <dbReference type="ChEBI" id="CHEBI:57501"/>
        <dbReference type="ChEBI" id="CHEBI:356416"/>
        <dbReference type="EC" id="5.4.3.8"/>
    </reaction>
</comment>
<comment type="subcellular location">
    <subcellularLocation>
        <location evidence="8">Cytoplasm</location>
    </subcellularLocation>
</comment>
<gene>
    <name evidence="8 9" type="primary">hemL</name>
    <name evidence="9" type="ORF">ERW49_17610</name>
</gene>
<dbReference type="GO" id="GO:0006782">
    <property type="term" value="P:protoporphyrinogen IX biosynthetic process"/>
    <property type="evidence" value="ECO:0007669"/>
    <property type="project" value="UniProtKB-UniRule"/>
</dbReference>
<dbReference type="EC" id="5.4.3.8" evidence="8"/>
<dbReference type="InterPro" id="IPR049704">
    <property type="entry name" value="Aminotrans_3_PPA_site"/>
</dbReference>
<sequence length="431" mass="45847">MTKSAELFAKAQDKIPGGVNSPVRAFAGVGGSPIFIERADGPLIFDADGKAYIDYVGSWGPMILGHNHAAIREAVISAAQRGLSFGAPTEAEINMAELVSELVPSMEQVRMVSSGTEATMSAIRLARGYTGRDKIMKFEGCYHGHADSLLVKAGSGALTLGQPSSPGVPADFAKYTLTATFNNLDSVRELFAANKGEIACIIVEPVAGNMNCIPPVEGFHEGLRQICDEEGALLIFDEVMTGFRVAENCAQGYYNIKPDLTTLGKVIGGGMPVGAFGGRKEVMQYIAPTGPVYQAGTLSGNPVAMAAGFACLKVLTEEGNEKRLATTTKQLALGLKELANKHGIPMVVNYVGGMFGFFFTDQETITTYEDVTKCDIESFKRFFNLMLSHGVYLAPSAFEAGFTSLAHGPKEIEATLEAADRSFAEMASSTK</sequence>
<dbReference type="PANTHER" id="PTHR43713">
    <property type="entry name" value="GLUTAMATE-1-SEMIALDEHYDE 2,1-AMINOMUTASE"/>
    <property type="match status" value="1"/>
</dbReference>
<evidence type="ECO:0000256" key="5">
    <source>
        <dbReference type="ARBA" id="ARBA00022898"/>
    </source>
</evidence>
<reference evidence="9 10" key="1">
    <citation type="submission" date="2019-02" db="EMBL/GenBank/DDBJ databases">
        <title>Genome sequences of Aliivibrio finisterrensis strains from farmed Atlantic salmon.</title>
        <authorList>
            <person name="Bowman J.P."/>
        </authorList>
    </citation>
    <scope>NUCLEOTIDE SEQUENCE [LARGE SCALE GENOMIC DNA]</scope>
    <source>
        <strain evidence="9 10">A32</strain>
    </source>
</reference>
<protein>
    <recommendedName>
        <fullName evidence="8">Glutamate-1-semialdehyde 2,1-aminomutase</fullName>
        <shortName evidence="8">GSA</shortName>
        <ecNumber evidence="8">5.4.3.8</ecNumber>
    </recommendedName>
    <alternativeName>
        <fullName evidence="8">Glutamate-1-semialdehyde aminotransferase</fullName>
        <shortName evidence="8">GSA-AT</shortName>
    </alternativeName>
</protein>
<dbReference type="InterPro" id="IPR005814">
    <property type="entry name" value="Aminotrans_3"/>
</dbReference>
<keyword evidence="5 8" id="KW-0663">Pyridoxal phosphate</keyword>
<dbReference type="Gene3D" id="3.90.1150.10">
    <property type="entry name" value="Aspartate Aminotransferase, domain 1"/>
    <property type="match status" value="1"/>
</dbReference>
<dbReference type="OrthoDB" id="9801052at2"/>
<dbReference type="InterPro" id="IPR015424">
    <property type="entry name" value="PyrdxlP-dep_Trfase"/>
</dbReference>
<dbReference type="InterPro" id="IPR015422">
    <property type="entry name" value="PyrdxlP-dep_Trfase_small"/>
</dbReference>
<dbReference type="Pfam" id="PF00202">
    <property type="entry name" value="Aminotran_3"/>
    <property type="match status" value="1"/>
</dbReference>
<dbReference type="InterPro" id="IPR015421">
    <property type="entry name" value="PyrdxlP-dep_Trfase_major"/>
</dbReference>
<keyword evidence="7 8" id="KW-0627">Porphyrin biosynthesis</keyword>
<dbReference type="NCBIfam" id="TIGR00713">
    <property type="entry name" value="hemL"/>
    <property type="match status" value="1"/>
</dbReference>
<dbReference type="EMBL" id="SEZJ01000022">
    <property type="protein sequence ID" value="RYU43669.1"/>
    <property type="molecule type" value="Genomic_DNA"/>
</dbReference>
<evidence type="ECO:0000256" key="1">
    <source>
        <dbReference type="ARBA" id="ARBA00001933"/>
    </source>
</evidence>
<proteinExistence type="inferred from homology"/>
<evidence type="ECO:0000313" key="9">
    <source>
        <dbReference type="EMBL" id="RYU43669.1"/>
    </source>
</evidence>
<dbReference type="GeneID" id="56276893"/>
<evidence type="ECO:0000256" key="6">
    <source>
        <dbReference type="ARBA" id="ARBA00023235"/>
    </source>
</evidence>
<dbReference type="NCBIfam" id="NF000818">
    <property type="entry name" value="PRK00062.1"/>
    <property type="match status" value="1"/>
</dbReference>
<dbReference type="Proteomes" id="UP000293465">
    <property type="component" value="Unassembled WGS sequence"/>
</dbReference>